<feature type="domain" description="TerB-C" evidence="7">
    <location>
        <begin position="564"/>
        <end position="691"/>
    </location>
</feature>
<evidence type="ECO:0000256" key="3">
    <source>
        <dbReference type="ARBA" id="ARBA00022989"/>
    </source>
</evidence>
<organism evidence="8 9">
    <name type="scientific">Clostridium algidicarnis</name>
    <dbReference type="NCBI Taxonomy" id="37659"/>
    <lineage>
        <taxon>Bacteria</taxon>
        <taxon>Bacillati</taxon>
        <taxon>Bacillota</taxon>
        <taxon>Clostridia</taxon>
        <taxon>Eubacteriales</taxon>
        <taxon>Clostridiaceae</taxon>
        <taxon>Clostridium</taxon>
    </lineage>
</organism>
<dbReference type="RefSeq" id="WP_185158479.1">
    <property type="nucleotide sequence ID" value="NZ_JACKWW010000007.1"/>
</dbReference>
<evidence type="ECO:0000259" key="6">
    <source>
        <dbReference type="Pfam" id="PF05154"/>
    </source>
</evidence>
<dbReference type="Pfam" id="PF05154">
    <property type="entry name" value="TM2"/>
    <property type="match status" value="1"/>
</dbReference>
<evidence type="ECO:0000256" key="4">
    <source>
        <dbReference type="ARBA" id="ARBA00023136"/>
    </source>
</evidence>
<reference evidence="8 9" key="1">
    <citation type="submission" date="2021-06" db="EMBL/GenBank/DDBJ databases">
        <title>Clostridia strains as spoilage organisms.</title>
        <authorList>
            <person name="Wambui J."/>
            <person name="Stephan R."/>
            <person name="Stevens M.J.A."/>
        </authorList>
    </citation>
    <scope>NUCLEOTIDE SEQUENCE [LARGE SCALE GENOMIC DNA]</scope>
    <source>
        <strain evidence="8 9">CM013</strain>
    </source>
</reference>
<comment type="caution">
    <text evidence="8">The sequence shown here is derived from an EMBL/GenBank/DDBJ whole genome shotgun (WGS) entry which is preliminary data.</text>
</comment>
<dbReference type="Pfam" id="PF15615">
    <property type="entry name" value="TerB_C"/>
    <property type="match status" value="1"/>
</dbReference>
<evidence type="ECO:0000256" key="2">
    <source>
        <dbReference type="ARBA" id="ARBA00022692"/>
    </source>
</evidence>
<proteinExistence type="predicted"/>
<evidence type="ECO:0000256" key="1">
    <source>
        <dbReference type="ARBA" id="ARBA00004141"/>
    </source>
</evidence>
<keyword evidence="9" id="KW-1185">Reference proteome</keyword>
<evidence type="ECO:0000313" key="9">
    <source>
        <dbReference type="Proteomes" id="UP000740830"/>
    </source>
</evidence>
<dbReference type="InterPro" id="IPR007829">
    <property type="entry name" value="TM2"/>
</dbReference>
<dbReference type="InterPro" id="IPR028932">
    <property type="entry name" value="TerB-C"/>
</dbReference>
<keyword evidence="4 5" id="KW-0472">Membrane</keyword>
<feature type="domain" description="TM2" evidence="6">
    <location>
        <begin position="20"/>
        <end position="58"/>
    </location>
</feature>
<dbReference type="Proteomes" id="UP000740830">
    <property type="component" value="Unassembled WGS sequence"/>
</dbReference>
<evidence type="ECO:0000256" key="5">
    <source>
        <dbReference type="SAM" id="Phobius"/>
    </source>
</evidence>
<keyword evidence="3 5" id="KW-1133">Transmembrane helix</keyword>
<dbReference type="EMBL" id="JAHLDG010000026">
    <property type="protein sequence ID" value="MBU3220976.1"/>
    <property type="molecule type" value="Genomic_DNA"/>
</dbReference>
<comment type="subcellular location">
    <subcellularLocation>
        <location evidence="1">Membrane</location>
        <topology evidence="1">Multi-pass membrane protein</topology>
    </subcellularLocation>
</comment>
<evidence type="ECO:0000313" key="8">
    <source>
        <dbReference type="EMBL" id="MBU3220976.1"/>
    </source>
</evidence>
<accession>A0ABS6C659</accession>
<protein>
    <submittedName>
        <fullName evidence="8">NINE protein</fullName>
    </submittedName>
</protein>
<gene>
    <name evidence="8" type="ORF">KPL27_12915</name>
</gene>
<feature type="transmembrane region" description="Helical" evidence="5">
    <location>
        <begin position="47"/>
        <end position="63"/>
    </location>
</feature>
<evidence type="ECO:0000259" key="7">
    <source>
        <dbReference type="Pfam" id="PF15615"/>
    </source>
</evidence>
<name>A0ABS6C659_9CLOT</name>
<keyword evidence="2 5" id="KW-0812">Transmembrane</keyword>
<feature type="transmembrane region" description="Helical" evidence="5">
    <location>
        <begin position="24"/>
        <end position="42"/>
    </location>
</feature>
<sequence>MKCNRRTSYFISTMEFKEIDKKPFIAGVLSIILGMFGVHRFYLKRKLTGFIFLMISIGSLEFGEGNLAVILMFISIIEGMVYIVRGLVLLKEKITNIKTKKDISIEELESVSYGEKDRIKIKDEKVKTSEKEDEDELEIIEISKIEPSKIIKENESGNIFKGNWIKKLNISYDRSIMKVYQVKEESLNLYENLCNFIDKELKSGSSSLNKEARRIEIDNGYYNNIFYTIYCISEGHVTKTYSGNYNYYNQESSYRMLEEHLGNKLKDKVFNKAKELEGNISFPNSETLKYFNLTETGLPIEWWDKDGNLRLEREFNKDELNILRATPLRSTKVWELYKVKKEIIELYLEIWKTILNSFKKDLEWKHNNKDILEKIKKGGYEYFADYENGNILASLIKVSENEIREVMPNTQILNLSKEKNNINKYLPSELVEDINNKTIEYKNNMTDENLKGILKEMLENDSNDWRLKVEEVLIEDDYKRIDKLIDYSEDENFIRMAKEIIEKTNDEKLLLLCLYGIGKEENLNQKNIKLLEYIIHSSNISVYKSIVQFKEVLSLELLDRLLELKKPIRKKIELDMDKVKDSKKELNETVDIIKEYIGDEEEAQKIDVVEKIIEGKDDEKLEFKYAEFLKLVLDKGSINVEEGKKIAMDNGTLLNAFISDVNQKLYEYIKDQTIIIEGNYIKIDDFYVDMVKELVINEE</sequence>